<dbReference type="Gene3D" id="3.40.1390.20">
    <property type="entry name" value="HprK N-terminal domain-like"/>
    <property type="match status" value="1"/>
</dbReference>
<protein>
    <recommendedName>
        <fullName evidence="3">DRTGG domain-containing protein</fullName>
    </recommendedName>
</protein>
<dbReference type="AlphaFoldDB" id="A0AA45HJJ9"/>
<dbReference type="SUPFAM" id="SSF75138">
    <property type="entry name" value="HprK N-terminal domain-like"/>
    <property type="match status" value="1"/>
</dbReference>
<evidence type="ECO:0000313" key="2">
    <source>
        <dbReference type="Proteomes" id="UP000245921"/>
    </source>
</evidence>
<gene>
    <name evidence="1" type="ORF">C7380_102105</name>
</gene>
<dbReference type="EMBL" id="QGGI01000002">
    <property type="protein sequence ID" value="PWJ96194.1"/>
    <property type="molecule type" value="Genomic_DNA"/>
</dbReference>
<accession>A0AA45HJJ9</accession>
<evidence type="ECO:0000313" key="1">
    <source>
        <dbReference type="EMBL" id="PWJ96194.1"/>
    </source>
</evidence>
<reference evidence="1 2" key="1">
    <citation type="submission" date="2018-05" db="EMBL/GenBank/DDBJ databases">
        <title>Genomic Encyclopedia of Type Strains, Phase IV (KMG-IV): sequencing the most valuable type-strain genomes for metagenomic binning, comparative biology and taxonomic classification.</title>
        <authorList>
            <person name="Goeker M."/>
        </authorList>
    </citation>
    <scope>NUCLEOTIDE SEQUENCE [LARGE SCALE GENOMIC DNA]</scope>
    <source>
        <strain evidence="1 2">DSM 24906</strain>
    </source>
</reference>
<sequence length="122" mass="13241">MNIQELIKIVKGSAIVLPESIKNFNIEYAGASDLMSDFLAFSKENMFLITGLTSPQTITTAAVIGAKGIIFVRGKEIPENLKEIAEDLEVCIIKSSLSMYMACAILFKSGIKDAMGTDDQLC</sequence>
<organism evidence="1 2">
    <name type="scientific">Oceanotoga teriensis</name>
    <dbReference type="NCBI Taxonomy" id="515440"/>
    <lineage>
        <taxon>Bacteria</taxon>
        <taxon>Thermotogati</taxon>
        <taxon>Thermotogota</taxon>
        <taxon>Thermotogae</taxon>
        <taxon>Petrotogales</taxon>
        <taxon>Petrotogaceae</taxon>
        <taxon>Oceanotoga</taxon>
    </lineage>
</organism>
<dbReference type="InterPro" id="IPR028979">
    <property type="entry name" value="Ser_kin/Pase_Hpr-like_N_sf"/>
</dbReference>
<proteinExistence type="predicted"/>
<keyword evidence="2" id="KW-1185">Reference proteome</keyword>
<evidence type="ECO:0008006" key="3">
    <source>
        <dbReference type="Google" id="ProtNLM"/>
    </source>
</evidence>
<name>A0AA45HJJ9_9BACT</name>
<dbReference type="RefSeq" id="WP_109603815.1">
    <property type="nucleotide sequence ID" value="NZ_JAMHJO010000001.1"/>
</dbReference>
<comment type="caution">
    <text evidence="1">The sequence shown here is derived from an EMBL/GenBank/DDBJ whole genome shotgun (WGS) entry which is preliminary data.</text>
</comment>
<dbReference type="Proteomes" id="UP000245921">
    <property type="component" value="Unassembled WGS sequence"/>
</dbReference>